<name>A0ABP0UZ11_9BRYO</name>
<dbReference type="CDD" id="cd14726">
    <property type="entry name" value="TraB_PrgY-like"/>
    <property type="match status" value="1"/>
</dbReference>
<accession>A0ABP0UZ11</accession>
<dbReference type="Pfam" id="PF01963">
    <property type="entry name" value="TraB_PrgY_gumN"/>
    <property type="match status" value="1"/>
</dbReference>
<proteinExistence type="predicted"/>
<dbReference type="EMBL" id="OZ019899">
    <property type="protein sequence ID" value="CAK9232011.1"/>
    <property type="molecule type" value="Genomic_DNA"/>
</dbReference>
<keyword evidence="2" id="KW-1185">Reference proteome</keyword>
<organism evidence="1 2">
    <name type="scientific">Sphagnum troendelagicum</name>
    <dbReference type="NCBI Taxonomy" id="128251"/>
    <lineage>
        <taxon>Eukaryota</taxon>
        <taxon>Viridiplantae</taxon>
        <taxon>Streptophyta</taxon>
        <taxon>Embryophyta</taxon>
        <taxon>Bryophyta</taxon>
        <taxon>Sphagnophytina</taxon>
        <taxon>Sphagnopsida</taxon>
        <taxon>Sphagnales</taxon>
        <taxon>Sphagnaceae</taxon>
        <taxon>Sphagnum</taxon>
    </lineage>
</organism>
<evidence type="ECO:0008006" key="3">
    <source>
        <dbReference type="Google" id="ProtNLM"/>
    </source>
</evidence>
<dbReference type="InterPro" id="IPR002816">
    <property type="entry name" value="TraB/PrgY/GumN_fam"/>
</dbReference>
<evidence type="ECO:0000313" key="1">
    <source>
        <dbReference type="EMBL" id="CAK9232011.1"/>
    </source>
</evidence>
<sequence length="284" mass="32482">MLPPLRAGAHRSAAWQTWRHLQGESRVSAQRQWRSFASKGEEGSMTYLRNNRNGAQLYLVGTAHVSEKSAEEVREVIHQVKPDTVAVELCAERAKKMLSGESAKAKSFFQQLLDMLHMPGGLDQKLISFWLKSMYELIRSTGVEPGKEFRVAMEEAQRLNANVLYVDQDVQVTMKRLRDVITLRDIIKIIMTNSNPNLEQYPSILKDWEKNDFQGSVERLKTRETVRQLISWMEAAFPDVVKVMVHERDALMVKRLRACEGKVVGVVGMAHMDGIERLWKDADS</sequence>
<gene>
    <name evidence="1" type="ORF">CSSPTR1EN2_LOCUS21044</name>
</gene>
<dbReference type="PANTHER" id="PTHR21530:SF5">
    <property type="entry name" value="TRAB FAMILY PROTEIN"/>
    <property type="match status" value="1"/>
</dbReference>
<evidence type="ECO:0000313" key="2">
    <source>
        <dbReference type="Proteomes" id="UP001497512"/>
    </source>
</evidence>
<dbReference type="InterPro" id="IPR046345">
    <property type="entry name" value="TraB_PrgY-like"/>
</dbReference>
<dbReference type="Proteomes" id="UP001497512">
    <property type="component" value="Chromosome 7"/>
</dbReference>
<dbReference type="PANTHER" id="PTHR21530">
    <property type="entry name" value="PHEROMONE SHUTDOWN PROTEIN"/>
    <property type="match status" value="1"/>
</dbReference>
<reference evidence="1" key="1">
    <citation type="submission" date="2024-02" db="EMBL/GenBank/DDBJ databases">
        <authorList>
            <consortium name="ELIXIR-Norway"/>
            <consortium name="Elixir Norway"/>
        </authorList>
    </citation>
    <scope>NUCLEOTIDE SEQUENCE</scope>
</reference>
<protein>
    <recommendedName>
        <fullName evidence="3">TraB domain-containing protein</fullName>
    </recommendedName>
</protein>